<keyword evidence="1" id="KW-0175">Coiled coil</keyword>
<reference evidence="3 4" key="1">
    <citation type="submission" date="2014-11" db="EMBL/GenBank/DDBJ databases">
        <title>A Rickettsiales Symbiont of Amoebae With Ancient Features.</title>
        <authorList>
            <person name="Schulz F."/>
            <person name="Martijn J."/>
            <person name="Wascher F."/>
            <person name="Kostanjsek R."/>
            <person name="Ettema T.J."/>
            <person name="Horn M."/>
        </authorList>
    </citation>
    <scope>NUCLEOTIDE SEQUENCE [LARGE SCALE GENOMIC DNA]</scope>
    <source>
        <strain evidence="3 4">UWC36</strain>
    </source>
</reference>
<dbReference type="PATRIC" id="fig|86105.3.peg.1960"/>
<keyword evidence="4" id="KW-1185">Reference proteome</keyword>
<name>A0A0C1MQA2_9RICK</name>
<dbReference type="RefSeq" id="WP_039459294.1">
    <property type="nucleotide sequence ID" value="NZ_JSWE01000223.1"/>
</dbReference>
<evidence type="ECO:0000313" key="3">
    <source>
        <dbReference type="EMBL" id="KIE04137.1"/>
    </source>
</evidence>
<accession>A0A0C1MQA2</accession>
<comment type="caution">
    <text evidence="3">The sequence shown here is derived from an EMBL/GenBank/DDBJ whole genome shotgun (WGS) entry which is preliminary data.</text>
</comment>
<feature type="transmembrane region" description="Helical" evidence="2">
    <location>
        <begin position="186"/>
        <end position="212"/>
    </location>
</feature>
<feature type="coiled-coil region" evidence="1">
    <location>
        <begin position="133"/>
        <end position="160"/>
    </location>
</feature>
<protein>
    <submittedName>
        <fullName evidence="3">Uncharacterized protein</fullName>
    </submittedName>
</protein>
<keyword evidence="2" id="KW-0812">Transmembrane</keyword>
<evidence type="ECO:0000256" key="2">
    <source>
        <dbReference type="SAM" id="Phobius"/>
    </source>
</evidence>
<dbReference type="OrthoDB" id="9823593at2"/>
<dbReference type="AlphaFoldDB" id="A0A0C1MQA2"/>
<proteinExistence type="predicted"/>
<gene>
    <name evidence="3" type="ORF">NF27_JF00150</name>
</gene>
<dbReference type="EMBL" id="JSWE01000223">
    <property type="protein sequence ID" value="KIE04137.1"/>
    <property type="molecule type" value="Genomic_DNA"/>
</dbReference>
<dbReference type="Proteomes" id="UP000031258">
    <property type="component" value="Unassembled WGS sequence"/>
</dbReference>
<feature type="transmembrane region" description="Helical" evidence="2">
    <location>
        <begin position="218"/>
        <end position="243"/>
    </location>
</feature>
<evidence type="ECO:0000256" key="1">
    <source>
        <dbReference type="SAM" id="Coils"/>
    </source>
</evidence>
<organism evidence="3 4">
    <name type="scientific">Candidatus Jidaibacter acanthamoebae</name>
    <dbReference type="NCBI Taxonomy" id="86105"/>
    <lineage>
        <taxon>Bacteria</taxon>
        <taxon>Pseudomonadati</taxon>
        <taxon>Pseudomonadota</taxon>
        <taxon>Alphaproteobacteria</taxon>
        <taxon>Rickettsiales</taxon>
        <taxon>Candidatus Midichloriaceae</taxon>
        <taxon>Candidatus Jidaibacter</taxon>
    </lineage>
</organism>
<sequence length="285" mass="30798">MFFFPTEPSQTSRSNTKFLEKEKVKKATEKFKEGLEDRIEDIIEQLKKDRSNTKANIPEDIKNNVKNKLKIELAEKVGEYFSNLDVPLEVKFDPANKASPFFIVSAIESLKNPQQDSKGDNNQHASQNIPQELQEKIKAANLLEDKLNKNSRELDNIINSCVDNLAASIEQGKGIDSAKKDLQSKIAIAVGTIVTVVAAAAAIAAGVALAVLVPGAGLVAGLILAIEGPMVAGVVGGLATWAVNEGIKYSKGEVTRDGVSQLESMCKVMEKAGELVQKQPDRGRA</sequence>
<evidence type="ECO:0000313" key="4">
    <source>
        <dbReference type="Proteomes" id="UP000031258"/>
    </source>
</evidence>
<keyword evidence="2" id="KW-0472">Membrane</keyword>
<keyword evidence="2" id="KW-1133">Transmembrane helix</keyword>